<proteinExistence type="predicted"/>
<evidence type="ECO:0000313" key="3">
    <source>
        <dbReference type="Proteomes" id="UP000323393"/>
    </source>
</evidence>
<dbReference type="AlphaFoldDB" id="A0AA94WNT1"/>
<comment type="caution">
    <text evidence="2">The sequence shown here is derived from an EMBL/GenBank/DDBJ whole genome shotgun (WGS) entry which is preliminary data.</text>
</comment>
<organism evidence="2 3">
    <name type="scientific">Sutcliffiella horikoshii</name>
    <dbReference type="NCBI Taxonomy" id="79883"/>
    <lineage>
        <taxon>Bacteria</taxon>
        <taxon>Bacillati</taxon>
        <taxon>Bacillota</taxon>
        <taxon>Bacilli</taxon>
        <taxon>Bacillales</taxon>
        <taxon>Bacillaceae</taxon>
        <taxon>Sutcliffiella</taxon>
    </lineage>
</organism>
<keyword evidence="1" id="KW-1133">Transmembrane helix</keyword>
<feature type="transmembrane region" description="Helical" evidence="1">
    <location>
        <begin position="41"/>
        <end position="62"/>
    </location>
</feature>
<accession>A0AA94WNT1</accession>
<reference evidence="2 3" key="1">
    <citation type="submission" date="2019-08" db="EMBL/GenBank/DDBJ databases">
        <title>Bacillus genomes from the desert of Cuatro Cienegas, Coahuila.</title>
        <authorList>
            <person name="Olmedo-Alvarez G."/>
        </authorList>
    </citation>
    <scope>NUCLEOTIDE SEQUENCE [LARGE SCALE GENOMIC DNA]</scope>
    <source>
        <strain evidence="2 3">CH88_3T</strain>
    </source>
</reference>
<keyword evidence="1" id="KW-0812">Transmembrane</keyword>
<keyword evidence="1" id="KW-0472">Membrane</keyword>
<dbReference type="RefSeq" id="WP_148966708.1">
    <property type="nucleotide sequence ID" value="NZ_VTEU01000008.1"/>
</dbReference>
<sequence>MKNNTEWLEPLKNRPDLLMDVETCERLEHELRGMKREKNRLRLWIPSVAVSVFIAIILFVGVQNFLPGDNDDGLSAEMRETLNVFHEMGEPAYYFTALPFEPEKVYATEVNLSFTRSVELKYLGKEADNEYIALNIYFDMPDGFNLGDTDYQKSFETSTGERIDYSVKQTRPDLQVIFWTQDDSTFQVMNMHDPMTDPEIKELINSMKKYE</sequence>
<evidence type="ECO:0000256" key="1">
    <source>
        <dbReference type="SAM" id="Phobius"/>
    </source>
</evidence>
<dbReference type="EMBL" id="VTEU01000008">
    <property type="protein sequence ID" value="TYS57356.1"/>
    <property type="molecule type" value="Genomic_DNA"/>
</dbReference>
<evidence type="ECO:0008006" key="4">
    <source>
        <dbReference type="Google" id="ProtNLM"/>
    </source>
</evidence>
<gene>
    <name evidence="2" type="ORF">FZC74_16865</name>
</gene>
<evidence type="ECO:0000313" key="2">
    <source>
        <dbReference type="EMBL" id="TYS57356.1"/>
    </source>
</evidence>
<dbReference type="Proteomes" id="UP000323393">
    <property type="component" value="Unassembled WGS sequence"/>
</dbReference>
<name>A0AA94WNT1_9BACI</name>
<protein>
    <recommendedName>
        <fullName evidence="4">DUF4367 domain-containing protein</fullName>
    </recommendedName>
</protein>